<name>A0A0V1MMG4_9BILA</name>
<accession>A0A0V1MMG4</accession>
<evidence type="ECO:0000313" key="1">
    <source>
        <dbReference type="EMBL" id="KRZ72462.1"/>
    </source>
</evidence>
<organism evidence="1 2">
    <name type="scientific">Trichinella papuae</name>
    <dbReference type="NCBI Taxonomy" id="268474"/>
    <lineage>
        <taxon>Eukaryota</taxon>
        <taxon>Metazoa</taxon>
        <taxon>Ecdysozoa</taxon>
        <taxon>Nematoda</taxon>
        <taxon>Enoplea</taxon>
        <taxon>Dorylaimia</taxon>
        <taxon>Trichinellida</taxon>
        <taxon>Trichinellidae</taxon>
        <taxon>Trichinella</taxon>
    </lineage>
</organism>
<dbReference type="Proteomes" id="UP000054843">
    <property type="component" value="Unassembled WGS sequence"/>
</dbReference>
<keyword evidence="2" id="KW-1185">Reference proteome</keyword>
<protein>
    <submittedName>
        <fullName evidence="1">Uncharacterized protein</fullName>
    </submittedName>
</protein>
<sequence length="194" mass="21670">MAKNFFLKISREIRNEGRCGYVHRTWQIVSDRLMPILANFGSQSFSRKFRNFSFTGNSPVVVEIIASKVGIACVNTLEAARFFTNISGNTQRGALRIRSSYLANCFRSIDAHFSQFRFANFTGNSPVVVEIIASKVGIACVNTLEAARFFTNISGNKQLGAVGLRSLYLANCFRSIDAHFSQFRFAKVSPETVQ</sequence>
<reference evidence="1 2" key="1">
    <citation type="submission" date="2015-01" db="EMBL/GenBank/DDBJ databases">
        <title>Evolution of Trichinella species and genotypes.</title>
        <authorList>
            <person name="Korhonen P.K."/>
            <person name="Edoardo P."/>
            <person name="Giuseppe L.R."/>
            <person name="Gasser R.B."/>
        </authorList>
    </citation>
    <scope>NUCLEOTIDE SEQUENCE [LARGE SCALE GENOMIC DNA]</scope>
    <source>
        <strain evidence="1">ISS1980</strain>
    </source>
</reference>
<dbReference type="EMBL" id="JYDO01000078">
    <property type="protein sequence ID" value="KRZ72462.1"/>
    <property type="molecule type" value="Genomic_DNA"/>
</dbReference>
<dbReference type="AlphaFoldDB" id="A0A0V1MMG4"/>
<proteinExistence type="predicted"/>
<gene>
    <name evidence="1" type="ORF">T10_10372</name>
</gene>
<evidence type="ECO:0000313" key="2">
    <source>
        <dbReference type="Proteomes" id="UP000054843"/>
    </source>
</evidence>
<dbReference type="OrthoDB" id="5921930at2759"/>
<comment type="caution">
    <text evidence="1">The sequence shown here is derived from an EMBL/GenBank/DDBJ whole genome shotgun (WGS) entry which is preliminary data.</text>
</comment>